<dbReference type="KEGG" id="tpx:Turpa_0461"/>
<dbReference type="CDD" id="cd02440">
    <property type="entry name" value="AdoMet_MTases"/>
    <property type="match status" value="1"/>
</dbReference>
<keyword evidence="1" id="KW-0489">Methyltransferase</keyword>
<dbReference type="GO" id="GO:0008168">
    <property type="term" value="F:methyltransferase activity"/>
    <property type="evidence" value="ECO:0007669"/>
    <property type="project" value="UniProtKB-KW"/>
</dbReference>
<dbReference type="Gene3D" id="3.40.50.150">
    <property type="entry name" value="Vaccinia Virus protein VP39"/>
    <property type="match status" value="1"/>
</dbReference>
<dbReference type="InterPro" id="IPR029063">
    <property type="entry name" value="SAM-dependent_MTases_sf"/>
</dbReference>
<dbReference type="Proteomes" id="UP000006048">
    <property type="component" value="Chromosome"/>
</dbReference>
<dbReference type="AlphaFoldDB" id="I4B1G0"/>
<protein>
    <submittedName>
        <fullName evidence="1">Methyltransferase</fullName>
    </submittedName>
</protein>
<dbReference type="PATRIC" id="fig|869212.3.peg.436"/>
<gene>
    <name evidence="1" type="ordered locus">Turpa_0461</name>
</gene>
<dbReference type="PANTHER" id="PTHR43861">
    <property type="entry name" value="TRANS-ACONITATE 2-METHYLTRANSFERASE-RELATED"/>
    <property type="match status" value="1"/>
</dbReference>
<evidence type="ECO:0000313" key="1">
    <source>
        <dbReference type="EMBL" id="AFM11117.1"/>
    </source>
</evidence>
<accession>I4B1G0</accession>
<name>I4B1G0_TURPD</name>
<dbReference type="InterPro" id="IPR027555">
    <property type="entry name" value="Mo5U34_MeTrfas-like"/>
</dbReference>
<evidence type="ECO:0000313" key="2">
    <source>
        <dbReference type="Proteomes" id="UP000006048"/>
    </source>
</evidence>
<keyword evidence="2" id="KW-1185">Reference proteome</keyword>
<proteinExistence type="predicted"/>
<keyword evidence="1" id="KW-0808">Transferase</keyword>
<dbReference type="EMBL" id="CP002959">
    <property type="protein sequence ID" value="AFM11117.1"/>
    <property type="molecule type" value="Genomic_DNA"/>
</dbReference>
<dbReference type="HOGENOM" id="CLU_052665_0_0_12"/>
<sequence>MTLPQAPRLPDLPELTTATRESWLQNSEAAIARLREPPFADLTDRLGRISALPESMKIHEGGVEFHGTYTTAESAAQARALAHELIPWRKGPFRLFDFDLDAEWRSDAKWNRLAPDLPNLSGKVVADVGCNNGYYLFRIAAEGARHVIGFDPTLKYWLQYQLLAAHARHLPATFLPLGWQALAGVQKAFDVIFLMGVNYHEADPLNLLHTCRSALKPGGLLICESVTVDADGDFEIFPAGKYTGIGGVYAIPTPRALQRQLQSAGFQNVTVQHTERMTAAEQRRSEFSPQKTLADFVTADGTSIEGYPPLHRSAVFAS</sequence>
<organism evidence="1 2">
    <name type="scientific">Turneriella parva (strain ATCC BAA-1111 / DSM 21527 / NCTC 11395 / H)</name>
    <name type="common">Leptospira parva</name>
    <dbReference type="NCBI Taxonomy" id="869212"/>
    <lineage>
        <taxon>Bacteria</taxon>
        <taxon>Pseudomonadati</taxon>
        <taxon>Spirochaetota</taxon>
        <taxon>Spirochaetia</taxon>
        <taxon>Leptospirales</taxon>
        <taxon>Leptospiraceae</taxon>
        <taxon>Turneriella</taxon>
    </lineage>
</organism>
<dbReference type="NCBIfam" id="NF011650">
    <property type="entry name" value="PRK15068.1"/>
    <property type="match status" value="1"/>
</dbReference>
<dbReference type="SUPFAM" id="SSF53335">
    <property type="entry name" value="S-adenosyl-L-methionine-dependent methyltransferases"/>
    <property type="match status" value="1"/>
</dbReference>
<dbReference type="GO" id="GO:0032259">
    <property type="term" value="P:methylation"/>
    <property type="evidence" value="ECO:0007669"/>
    <property type="project" value="UniProtKB-KW"/>
</dbReference>
<dbReference type="STRING" id="869212.Turpa_0461"/>
<reference evidence="1 2" key="1">
    <citation type="submission" date="2012-06" db="EMBL/GenBank/DDBJ databases">
        <title>The complete chromosome of genome of Turneriella parva DSM 21527.</title>
        <authorList>
            <consortium name="US DOE Joint Genome Institute (JGI-PGF)"/>
            <person name="Lucas S."/>
            <person name="Han J."/>
            <person name="Lapidus A."/>
            <person name="Bruce D."/>
            <person name="Goodwin L."/>
            <person name="Pitluck S."/>
            <person name="Peters L."/>
            <person name="Kyrpides N."/>
            <person name="Mavromatis K."/>
            <person name="Ivanova N."/>
            <person name="Mikhailova N."/>
            <person name="Chertkov O."/>
            <person name="Detter J.C."/>
            <person name="Tapia R."/>
            <person name="Han C."/>
            <person name="Land M."/>
            <person name="Hauser L."/>
            <person name="Markowitz V."/>
            <person name="Cheng J.-F."/>
            <person name="Hugenholtz P."/>
            <person name="Woyke T."/>
            <person name="Wu D."/>
            <person name="Gronow S."/>
            <person name="Wellnitz S."/>
            <person name="Brambilla E."/>
            <person name="Klenk H.-P."/>
            <person name="Eisen J.A."/>
        </authorList>
    </citation>
    <scope>NUCLEOTIDE SEQUENCE [LARGE SCALE GENOMIC DNA]</scope>
    <source>
        <strain evidence="2">ATCC BAA-1111 / DSM 21527 / NCTC 11395 / H</strain>
    </source>
</reference>
<dbReference type="Pfam" id="PF08003">
    <property type="entry name" value="Methyltransf_9"/>
    <property type="match status" value="1"/>
</dbReference>